<evidence type="ECO:0000313" key="13">
    <source>
        <dbReference type="EMBL" id="MBD0835189.1"/>
    </source>
</evidence>
<feature type="transmembrane region" description="Helical" evidence="12">
    <location>
        <begin position="154"/>
        <end position="172"/>
    </location>
</feature>
<feature type="transmembrane region" description="Helical" evidence="12">
    <location>
        <begin position="539"/>
        <end position="558"/>
    </location>
</feature>
<evidence type="ECO:0000256" key="12">
    <source>
        <dbReference type="SAM" id="Phobius"/>
    </source>
</evidence>
<keyword evidence="14" id="KW-1185">Reference proteome</keyword>
<dbReference type="EMBL" id="JACVXC010000002">
    <property type="protein sequence ID" value="MBD0835189.1"/>
    <property type="molecule type" value="Genomic_DNA"/>
</dbReference>
<evidence type="ECO:0000256" key="7">
    <source>
        <dbReference type="ARBA" id="ARBA00023053"/>
    </source>
</evidence>
<reference evidence="13" key="2">
    <citation type="submission" date="2020-09" db="EMBL/GenBank/DDBJ databases">
        <authorList>
            <person name="Wu Z."/>
        </authorList>
    </citation>
    <scope>NUCLEOTIDE SEQUENCE</scope>
    <source>
        <strain evidence="13">SC17</strain>
    </source>
</reference>
<dbReference type="Pfam" id="PF00474">
    <property type="entry name" value="SSF"/>
    <property type="match status" value="2"/>
</dbReference>
<sequence>MQTLNWIDWVVLSITLVAIVAYGTWQTRGSKNVKDYLKGGNTSHWWTIGLSVMATQASAITFLSTPGQAFNDGMGFVQFYFGLPIAMIVICMVFIPLYHRLKVYTAYEFLENRFDLKTRTLTAILFLIQRGLAAGITIFAPAIILSVVLGWDLLTLNIAIGALVIIYTVSGGTRAVNVTQKHQMIVIFIGMLVAFFLIVGDLPQDITFRKALDIAGANGKMKVLDFSFNLNNRYTVWSGLIGGTFLMLSYFGTDQSQVQRYLSGKSVKEMQLGLIFNGLLKVPMQFFILLVGVMVFVFYQFNEAPINFNPTATELVLNSEYAEDYKALQQQQKDIFNEKQSLISSFLNTKNDVTKMQLAKMNQASENIKREARKLIEKAGEQQQIKVESNDKDYVFIHFILNNLPRGLIGLLLAVILSAAMSSTASELNALGSITTIDLYKRNTEEKTEEQMVAASKWFTLLWGILAIGVACIAELAENLIQLVNIIGSIFYGNLLGIFLVAFFFKSVKGNAVFISGIATQIIIIGLYFLNLYNFINLPFLWLNFVGCIIVIILSLLIDFNKTTHFDKGILAALIGILSYFGSLIIYN</sequence>
<comment type="subcellular location">
    <subcellularLocation>
        <location evidence="1">Cell membrane</location>
        <topology evidence="1">Multi-pass membrane protein</topology>
    </subcellularLocation>
</comment>
<reference evidence="13" key="1">
    <citation type="journal article" date="2013" name="Int. J. Syst. Evol. Microbiol.">
        <title>Aestuariibaculum suncheonense gen. nov., sp. nov., a marine bacterium of the family Flavobacteriaceae isolated from a tidal flat and emended descriptions of the genera Gaetbulibacter and Tamlana.</title>
        <authorList>
            <person name="Jeong S.H."/>
            <person name="Park M.S."/>
            <person name="Jin H.M."/>
            <person name="Lee K."/>
            <person name="Park W."/>
            <person name="Jeon C.O."/>
        </authorList>
    </citation>
    <scope>NUCLEOTIDE SEQUENCE</scope>
    <source>
        <strain evidence="13">SC17</strain>
    </source>
</reference>
<evidence type="ECO:0000256" key="1">
    <source>
        <dbReference type="ARBA" id="ARBA00004651"/>
    </source>
</evidence>
<keyword evidence="7" id="KW-0915">Sodium</keyword>
<feature type="transmembrane region" description="Helical" evidence="12">
    <location>
        <begin position="120"/>
        <end position="148"/>
    </location>
</feature>
<evidence type="ECO:0000256" key="8">
    <source>
        <dbReference type="ARBA" id="ARBA00023065"/>
    </source>
</evidence>
<feature type="transmembrane region" description="Helical" evidence="12">
    <location>
        <begin position="512"/>
        <end position="533"/>
    </location>
</feature>
<feature type="transmembrane region" description="Helical" evidence="12">
    <location>
        <begin position="77"/>
        <end position="99"/>
    </location>
</feature>
<feature type="transmembrane region" description="Helical" evidence="12">
    <location>
        <begin position="458"/>
        <end position="477"/>
    </location>
</feature>
<name>A0A8J6Q6N0_9FLAO</name>
<dbReference type="InterPro" id="IPR001734">
    <property type="entry name" value="Na/solute_symporter"/>
</dbReference>
<evidence type="ECO:0000256" key="4">
    <source>
        <dbReference type="ARBA" id="ARBA00022475"/>
    </source>
</evidence>
<dbReference type="CDD" id="cd11494">
    <property type="entry name" value="SLC5sbd_NIS-like_u2"/>
    <property type="match status" value="1"/>
</dbReference>
<feature type="transmembrane region" description="Helical" evidence="12">
    <location>
        <begin position="274"/>
        <end position="299"/>
    </location>
</feature>
<dbReference type="GO" id="GO:0005886">
    <property type="term" value="C:plasma membrane"/>
    <property type="evidence" value="ECO:0007669"/>
    <property type="project" value="UniProtKB-SubCell"/>
</dbReference>
<feature type="transmembrane region" description="Helical" evidence="12">
    <location>
        <begin position="234"/>
        <end position="253"/>
    </location>
</feature>
<feature type="transmembrane region" description="Helical" evidence="12">
    <location>
        <begin position="45"/>
        <end position="65"/>
    </location>
</feature>
<keyword evidence="4" id="KW-1003">Cell membrane</keyword>
<evidence type="ECO:0000256" key="9">
    <source>
        <dbReference type="ARBA" id="ARBA00023136"/>
    </source>
</evidence>
<dbReference type="AlphaFoldDB" id="A0A8J6Q6N0"/>
<dbReference type="RefSeq" id="WP_188215675.1">
    <property type="nucleotide sequence ID" value="NZ_BAABGH010000010.1"/>
</dbReference>
<dbReference type="InterPro" id="IPR038377">
    <property type="entry name" value="Na/Glc_symporter_sf"/>
</dbReference>
<feature type="transmembrane region" description="Helical" evidence="12">
    <location>
        <begin position="483"/>
        <end position="505"/>
    </location>
</feature>
<comment type="caution">
    <text evidence="13">The sequence shown here is derived from an EMBL/GenBank/DDBJ whole genome shotgun (WGS) entry which is preliminary data.</text>
</comment>
<dbReference type="Gene3D" id="1.20.1730.10">
    <property type="entry name" value="Sodium/glucose cotransporter"/>
    <property type="match status" value="1"/>
</dbReference>
<evidence type="ECO:0000256" key="5">
    <source>
        <dbReference type="ARBA" id="ARBA00022692"/>
    </source>
</evidence>
<dbReference type="GO" id="GO:0006814">
    <property type="term" value="P:sodium ion transport"/>
    <property type="evidence" value="ECO:0007669"/>
    <property type="project" value="UniProtKB-KW"/>
</dbReference>
<organism evidence="13 14">
    <name type="scientific">Aestuariibaculum suncheonense</name>
    <dbReference type="NCBI Taxonomy" id="1028745"/>
    <lineage>
        <taxon>Bacteria</taxon>
        <taxon>Pseudomonadati</taxon>
        <taxon>Bacteroidota</taxon>
        <taxon>Flavobacteriia</taxon>
        <taxon>Flavobacteriales</taxon>
        <taxon>Flavobacteriaceae</taxon>
    </lineage>
</organism>
<feature type="transmembrane region" description="Helical" evidence="12">
    <location>
        <begin position="184"/>
        <end position="202"/>
    </location>
</feature>
<dbReference type="Proteomes" id="UP000602057">
    <property type="component" value="Unassembled WGS sequence"/>
</dbReference>
<evidence type="ECO:0000313" key="14">
    <source>
        <dbReference type="Proteomes" id="UP000602057"/>
    </source>
</evidence>
<dbReference type="PROSITE" id="PS50283">
    <property type="entry name" value="NA_SOLUT_SYMP_3"/>
    <property type="match status" value="1"/>
</dbReference>
<dbReference type="GO" id="GO:0015293">
    <property type="term" value="F:symporter activity"/>
    <property type="evidence" value="ECO:0007669"/>
    <property type="project" value="TreeGrafter"/>
</dbReference>
<evidence type="ECO:0000256" key="3">
    <source>
        <dbReference type="ARBA" id="ARBA00022448"/>
    </source>
</evidence>
<feature type="transmembrane region" description="Helical" evidence="12">
    <location>
        <begin position="6"/>
        <end position="25"/>
    </location>
</feature>
<keyword evidence="8" id="KW-0406">Ion transport</keyword>
<dbReference type="PANTHER" id="PTHR42985">
    <property type="entry name" value="SODIUM-COUPLED MONOCARBOXYLATE TRANSPORTER"/>
    <property type="match status" value="1"/>
</dbReference>
<evidence type="ECO:0000256" key="2">
    <source>
        <dbReference type="ARBA" id="ARBA00006434"/>
    </source>
</evidence>
<keyword evidence="3" id="KW-0813">Transport</keyword>
<keyword evidence="6 12" id="KW-1133">Transmembrane helix</keyword>
<dbReference type="PANTHER" id="PTHR42985:SF40">
    <property type="entry name" value="LD47995P-RELATED"/>
    <property type="match status" value="1"/>
</dbReference>
<keyword evidence="9 12" id="KW-0472">Membrane</keyword>
<evidence type="ECO:0000256" key="11">
    <source>
        <dbReference type="RuleBase" id="RU362091"/>
    </source>
</evidence>
<evidence type="ECO:0000256" key="10">
    <source>
        <dbReference type="ARBA" id="ARBA00023201"/>
    </source>
</evidence>
<dbReference type="InterPro" id="IPR051163">
    <property type="entry name" value="Sodium:Solute_Symporter_SSF"/>
</dbReference>
<feature type="transmembrane region" description="Helical" evidence="12">
    <location>
        <begin position="570"/>
        <end position="587"/>
    </location>
</feature>
<accession>A0A8J6Q6N0</accession>
<keyword evidence="5 12" id="KW-0812">Transmembrane</keyword>
<keyword evidence="10" id="KW-0739">Sodium transport</keyword>
<evidence type="ECO:0000256" key="6">
    <source>
        <dbReference type="ARBA" id="ARBA00022989"/>
    </source>
</evidence>
<proteinExistence type="inferred from homology"/>
<gene>
    <name evidence="13" type="ORF">ICJ84_07075</name>
</gene>
<protein>
    <submittedName>
        <fullName evidence="13">Sodium:solute symporter</fullName>
    </submittedName>
</protein>
<comment type="similarity">
    <text evidence="2 11">Belongs to the sodium:solute symporter (SSF) (TC 2.A.21) family.</text>
</comment>